<evidence type="ECO:0000313" key="2">
    <source>
        <dbReference type="Proteomes" id="UP001194696"/>
    </source>
</evidence>
<dbReference type="Proteomes" id="UP001194696">
    <property type="component" value="Unassembled WGS sequence"/>
</dbReference>
<reference evidence="1 2" key="1">
    <citation type="journal article" date="2020" name="Fungal Divers.">
        <title>Resolving the Mortierellaceae phylogeny through synthesis of multi-gene phylogenetics and phylogenomics.</title>
        <authorList>
            <person name="Vandepol N."/>
            <person name="Liber J."/>
            <person name="Desiro A."/>
            <person name="Na H."/>
            <person name="Kennedy M."/>
            <person name="Barry K."/>
            <person name="Grigoriev I.V."/>
            <person name="Miller A.N."/>
            <person name="O'Donnell K."/>
            <person name="Stajich J.E."/>
            <person name="Bonito G."/>
        </authorList>
    </citation>
    <scope>NUCLEOTIDE SEQUENCE [LARGE SCALE GENOMIC DNA]</scope>
    <source>
        <strain evidence="1 2">AD045</strain>
    </source>
</reference>
<dbReference type="EMBL" id="JAAAIM010001639">
    <property type="protein sequence ID" value="KAG0276848.1"/>
    <property type="molecule type" value="Genomic_DNA"/>
</dbReference>
<organism evidence="1 2">
    <name type="scientific">Linnemannia gamsii</name>
    <dbReference type="NCBI Taxonomy" id="64522"/>
    <lineage>
        <taxon>Eukaryota</taxon>
        <taxon>Fungi</taxon>
        <taxon>Fungi incertae sedis</taxon>
        <taxon>Mucoromycota</taxon>
        <taxon>Mortierellomycotina</taxon>
        <taxon>Mortierellomycetes</taxon>
        <taxon>Mortierellales</taxon>
        <taxon>Mortierellaceae</taxon>
        <taxon>Linnemannia</taxon>
    </lineage>
</organism>
<gene>
    <name evidence="1" type="ORF">BGZ96_003110</name>
</gene>
<comment type="caution">
    <text evidence="1">The sequence shown here is derived from an EMBL/GenBank/DDBJ whole genome shotgun (WGS) entry which is preliminary data.</text>
</comment>
<sequence>YNPYVRRFKTIGERIREDDAPVLSLKIVCQRAGDARRYNRPSADEVAAILPGDATDAPGVVM</sequence>
<evidence type="ECO:0000313" key="1">
    <source>
        <dbReference type="EMBL" id="KAG0276848.1"/>
    </source>
</evidence>
<name>A0ABQ7JK25_9FUNG</name>
<keyword evidence="2" id="KW-1185">Reference proteome</keyword>
<accession>A0ABQ7JK25</accession>
<protein>
    <submittedName>
        <fullName evidence="1">Uncharacterized protein</fullName>
    </submittedName>
</protein>
<feature type="non-terminal residue" evidence="1">
    <location>
        <position position="1"/>
    </location>
</feature>
<proteinExistence type="predicted"/>